<evidence type="ECO:0008006" key="3">
    <source>
        <dbReference type="Google" id="ProtNLM"/>
    </source>
</evidence>
<keyword evidence="1" id="KW-0614">Plasmid</keyword>
<proteinExistence type="predicted"/>
<evidence type="ECO:0000313" key="2">
    <source>
        <dbReference type="Proteomes" id="UP001290455"/>
    </source>
</evidence>
<comment type="caution">
    <text evidence="1">The sequence shown here is derived from an EMBL/GenBank/DDBJ whole genome shotgun (WGS) entry which is preliminary data.</text>
</comment>
<gene>
    <name evidence="1" type="ORF">SM124_04405</name>
</gene>
<keyword evidence="2" id="KW-1185">Reference proteome</keyword>
<organism evidence="1 2">
    <name type="scientific">Robertmurraya mangrovi</name>
    <dbReference type="NCBI Taxonomy" id="3098077"/>
    <lineage>
        <taxon>Bacteria</taxon>
        <taxon>Bacillati</taxon>
        <taxon>Bacillota</taxon>
        <taxon>Bacilli</taxon>
        <taxon>Bacillales</taxon>
        <taxon>Bacillaceae</taxon>
        <taxon>Robertmurraya</taxon>
    </lineage>
</organism>
<geneLocation type="plasmid" evidence="1">
    <name>unnamed</name>
</geneLocation>
<evidence type="ECO:0000313" key="1">
    <source>
        <dbReference type="EMBL" id="MDZ5470990.1"/>
    </source>
</evidence>
<dbReference type="Proteomes" id="UP001290455">
    <property type="component" value="Unassembled WGS sequence"/>
</dbReference>
<sequence>MEYIFIGLLSVSILLLLSSFFVKDSVKEVRNELDQLSMQNIQELYQIKRKLKVLEEELLLNDAEYEKPSVASFVQTVPSSKKTVHAIIKNQVISLAQQGLSIDQICKQSSLSQDDVEEILNEQSNKRGYPYE</sequence>
<dbReference type="EMBL" id="JAXOFX010000002">
    <property type="protein sequence ID" value="MDZ5470990.1"/>
    <property type="molecule type" value="Genomic_DNA"/>
</dbReference>
<name>A0ABU5IV27_9BACI</name>
<dbReference type="RefSeq" id="WP_322445070.1">
    <property type="nucleotide sequence ID" value="NZ_JAXOFX010000002.1"/>
</dbReference>
<reference evidence="1 2" key="1">
    <citation type="submission" date="2023-11" db="EMBL/GenBank/DDBJ databases">
        <title>Bacillus jintuensis, isolated from a mudflat on the Beibu Gulf coast.</title>
        <authorList>
            <person name="Li M."/>
        </authorList>
    </citation>
    <scope>NUCLEOTIDE SEQUENCE [LARGE SCALE GENOMIC DNA]</scope>
    <source>
        <strain evidence="1 2">31A1R</strain>
        <plasmid evidence="1">unnamed</plasmid>
    </source>
</reference>
<protein>
    <recommendedName>
        <fullName evidence="3">DUF2802 domain-containing protein</fullName>
    </recommendedName>
</protein>
<accession>A0ABU5IV27</accession>